<organism evidence="2 3">
    <name type="scientific">Crystallibacter crystallopoietes</name>
    <dbReference type="NCBI Taxonomy" id="37928"/>
    <lineage>
        <taxon>Bacteria</taxon>
        <taxon>Bacillati</taxon>
        <taxon>Actinomycetota</taxon>
        <taxon>Actinomycetes</taxon>
        <taxon>Micrococcales</taxon>
        <taxon>Micrococcaceae</taxon>
        <taxon>Crystallibacter</taxon>
    </lineage>
</organism>
<proteinExistence type="predicted"/>
<keyword evidence="3" id="KW-1185">Reference proteome</keyword>
<dbReference type="OrthoDB" id="5405911at2"/>
<dbReference type="KEGG" id="acry:AC20117_04870"/>
<evidence type="ECO:0000313" key="2">
    <source>
        <dbReference type="EMBL" id="SDQ77473.1"/>
    </source>
</evidence>
<gene>
    <name evidence="2" type="ORF">SAMN04489742_2511</name>
</gene>
<dbReference type="PROSITE" id="PS51729">
    <property type="entry name" value="GNAT_YJDJ"/>
    <property type="match status" value="1"/>
</dbReference>
<dbReference type="SUPFAM" id="SSF55729">
    <property type="entry name" value="Acyl-CoA N-acyltransferases (Nat)"/>
    <property type="match status" value="1"/>
</dbReference>
<evidence type="ECO:0000259" key="1">
    <source>
        <dbReference type="PROSITE" id="PS51729"/>
    </source>
</evidence>
<accession>A0A1H1DM18</accession>
<reference evidence="2 3" key="1">
    <citation type="submission" date="2016-10" db="EMBL/GenBank/DDBJ databases">
        <authorList>
            <person name="de Groot N.N."/>
        </authorList>
    </citation>
    <scope>NUCLEOTIDE SEQUENCE [LARGE SCALE GENOMIC DNA]</scope>
    <source>
        <strain evidence="2 3">DSM 20117</strain>
    </source>
</reference>
<protein>
    <recommendedName>
        <fullName evidence="1">N-acetyltransferase domain-containing protein</fullName>
    </recommendedName>
</protein>
<evidence type="ECO:0000313" key="3">
    <source>
        <dbReference type="Proteomes" id="UP000181917"/>
    </source>
</evidence>
<dbReference type="AlphaFoldDB" id="A0A1H1DM18"/>
<feature type="domain" description="N-acetyltransferase" evidence="1">
    <location>
        <begin position="10"/>
        <end position="100"/>
    </location>
</feature>
<dbReference type="PANTHER" id="PTHR31435">
    <property type="entry name" value="PROTEIN NATD1"/>
    <property type="match status" value="1"/>
</dbReference>
<dbReference type="CDD" id="cd04301">
    <property type="entry name" value="NAT_SF"/>
    <property type="match status" value="1"/>
</dbReference>
<dbReference type="PANTHER" id="PTHR31435:SF10">
    <property type="entry name" value="BSR4717 PROTEIN"/>
    <property type="match status" value="1"/>
</dbReference>
<sequence length="116" mass="13224">MEQRSTITVRNNPDRRRYELLDGDAVIGTAQWVPYETTDGEQRLFYHTVVDDAYAGQGLASQLARYALDDTSKAGLPIIPVCPYIKKWLRKHPEYKAQTVLVRPEHLAAVPRSRAQ</sequence>
<dbReference type="Pfam" id="PF14542">
    <property type="entry name" value="Acetyltransf_CG"/>
    <property type="match status" value="1"/>
</dbReference>
<dbReference type="Gene3D" id="3.40.630.30">
    <property type="match status" value="1"/>
</dbReference>
<dbReference type="EMBL" id="FNKH01000002">
    <property type="protein sequence ID" value="SDQ77473.1"/>
    <property type="molecule type" value="Genomic_DNA"/>
</dbReference>
<dbReference type="InterPro" id="IPR016181">
    <property type="entry name" value="Acyl_CoA_acyltransferase"/>
</dbReference>
<dbReference type="RefSeq" id="WP_074700737.1">
    <property type="nucleotide sequence ID" value="NZ_CP018863.1"/>
</dbReference>
<dbReference type="InterPro" id="IPR045057">
    <property type="entry name" value="Gcn5-rel_NAT"/>
</dbReference>
<name>A0A1H1DM18_9MICC</name>
<dbReference type="InterPro" id="IPR031165">
    <property type="entry name" value="GNAT_YJDJ"/>
</dbReference>
<dbReference type="Proteomes" id="UP000181917">
    <property type="component" value="Unassembled WGS sequence"/>
</dbReference>
<dbReference type="STRING" id="37928.SAMN04489742_2511"/>